<dbReference type="GeneID" id="6085841"/>
<dbReference type="EMBL" id="DS547171">
    <property type="protein sequence ID" value="EDQ99172.1"/>
    <property type="molecule type" value="Genomic_DNA"/>
</dbReference>
<proteinExistence type="predicted"/>
<gene>
    <name evidence="2" type="ORF">LACBIDRAFT_317534</name>
</gene>
<name>B0E1X1_LACBS</name>
<feature type="compositionally biased region" description="Basic residues" evidence="1">
    <location>
        <begin position="8"/>
        <end position="19"/>
    </location>
</feature>
<dbReference type="KEGG" id="lbc:LACBIDRAFT_317534"/>
<feature type="region of interest" description="Disordered" evidence="1">
    <location>
        <begin position="148"/>
        <end position="172"/>
    </location>
</feature>
<dbReference type="InParanoid" id="B0E1X1"/>
<evidence type="ECO:0000313" key="2">
    <source>
        <dbReference type="EMBL" id="EDQ99172.1"/>
    </source>
</evidence>
<keyword evidence="3" id="KW-1185">Reference proteome</keyword>
<accession>B0E1X1</accession>
<dbReference type="AlphaFoldDB" id="B0E1X1"/>
<dbReference type="STRING" id="486041.B0E1X1"/>
<dbReference type="RefSeq" id="XP_001890189.1">
    <property type="nucleotide sequence ID" value="XM_001890154.1"/>
</dbReference>
<sequence>MYTGQNRTKSKGQNKRHTGRSYWYQYQRAVALPRTVKDNISAEQTKQLQAHHTAQSITTLASSFISSAQHCIHVLSDNMVKLQSSTASCPSSFQTTSTPSNLRFNRRMPRTSPTQEKVNYVRKEVRNSVTPLLEAVRKGVSNLLARGKSQASEAAEPIGKGKCRTSPPVSHM</sequence>
<evidence type="ECO:0000313" key="3">
    <source>
        <dbReference type="Proteomes" id="UP000001194"/>
    </source>
</evidence>
<feature type="region of interest" description="Disordered" evidence="1">
    <location>
        <begin position="1"/>
        <end position="20"/>
    </location>
</feature>
<evidence type="ECO:0000256" key="1">
    <source>
        <dbReference type="SAM" id="MobiDB-lite"/>
    </source>
</evidence>
<organism evidence="3">
    <name type="scientific">Laccaria bicolor (strain S238N-H82 / ATCC MYA-4686)</name>
    <name type="common">Bicoloured deceiver</name>
    <name type="synonym">Laccaria laccata var. bicolor</name>
    <dbReference type="NCBI Taxonomy" id="486041"/>
    <lineage>
        <taxon>Eukaryota</taxon>
        <taxon>Fungi</taxon>
        <taxon>Dikarya</taxon>
        <taxon>Basidiomycota</taxon>
        <taxon>Agaricomycotina</taxon>
        <taxon>Agaricomycetes</taxon>
        <taxon>Agaricomycetidae</taxon>
        <taxon>Agaricales</taxon>
        <taxon>Agaricineae</taxon>
        <taxon>Hydnangiaceae</taxon>
        <taxon>Laccaria</taxon>
    </lineage>
</organism>
<feature type="compositionally biased region" description="Polar residues" evidence="1">
    <location>
        <begin position="89"/>
        <end position="103"/>
    </location>
</feature>
<dbReference type="HOGENOM" id="CLU_1555524_0_0_1"/>
<reference evidence="2 3" key="1">
    <citation type="journal article" date="2008" name="Nature">
        <title>The genome of Laccaria bicolor provides insights into mycorrhizal symbiosis.</title>
        <authorList>
            <person name="Martin F."/>
            <person name="Aerts A."/>
            <person name="Ahren D."/>
            <person name="Brun A."/>
            <person name="Danchin E.G.J."/>
            <person name="Duchaussoy F."/>
            <person name="Gibon J."/>
            <person name="Kohler A."/>
            <person name="Lindquist E."/>
            <person name="Pereda V."/>
            <person name="Salamov A."/>
            <person name="Shapiro H.J."/>
            <person name="Wuyts J."/>
            <person name="Blaudez D."/>
            <person name="Buee M."/>
            <person name="Brokstein P."/>
            <person name="Canbaeck B."/>
            <person name="Cohen D."/>
            <person name="Courty P.E."/>
            <person name="Coutinho P.M."/>
            <person name="Delaruelle C."/>
            <person name="Detter J.C."/>
            <person name="Deveau A."/>
            <person name="DiFazio S."/>
            <person name="Duplessis S."/>
            <person name="Fraissinet-Tachet L."/>
            <person name="Lucic E."/>
            <person name="Frey-Klett P."/>
            <person name="Fourrey C."/>
            <person name="Feussner I."/>
            <person name="Gay G."/>
            <person name="Grimwood J."/>
            <person name="Hoegger P.J."/>
            <person name="Jain P."/>
            <person name="Kilaru S."/>
            <person name="Labbe J."/>
            <person name="Lin Y.C."/>
            <person name="Legue V."/>
            <person name="Le Tacon F."/>
            <person name="Marmeisse R."/>
            <person name="Melayah D."/>
            <person name="Montanini B."/>
            <person name="Muratet M."/>
            <person name="Nehls U."/>
            <person name="Niculita-Hirzel H."/>
            <person name="Oudot-Le Secq M.P."/>
            <person name="Peter M."/>
            <person name="Quesneville H."/>
            <person name="Rajashekar B."/>
            <person name="Reich M."/>
            <person name="Rouhier N."/>
            <person name="Schmutz J."/>
            <person name="Yin T."/>
            <person name="Chalot M."/>
            <person name="Henrissat B."/>
            <person name="Kuees U."/>
            <person name="Lucas S."/>
            <person name="Van de Peer Y."/>
            <person name="Podila G.K."/>
            <person name="Polle A."/>
            <person name="Pukkila P.J."/>
            <person name="Richardson P.M."/>
            <person name="Rouze P."/>
            <person name="Sanders I.R."/>
            <person name="Stajich J.E."/>
            <person name="Tunlid A."/>
            <person name="Tuskan G."/>
            <person name="Grigoriev I.V."/>
        </authorList>
    </citation>
    <scope>NUCLEOTIDE SEQUENCE [LARGE SCALE GENOMIC DNA]</scope>
    <source>
        <strain evidence="3">S238N-H82 / ATCC MYA-4686</strain>
    </source>
</reference>
<dbReference type="Proteomes" id="UP000001194">
    <property type="component" value="Unassembled WGS sequence"/>
</dbReference>
<protein>
    <submittedName>
        <fullName evidence="2">Predicted protein</fullName>
    </submittedName>
</protein>
<feature type="region of interest" description="Disordered" evidence="1">
    <location>
        <begin position="89"/>
        <end position="114"/>
    </location>
</feature>
<dbReference type="OrthoDB" id="376826at2759"/>